<keyword evidence="5" id="KW-0547">Nucleotide-binding</keyword>
<dbReference type="Gene3D" id="3.30.460.10">
    <property type="entry name" value="Beta Polymerase, domain 2"/>
    <property type="match status" value="1"/>
</dbReference>
<dbReference type="InterPro" id="IPR052366">
    <property type="entry name" value="GTP_Pyrophosphokinase"/>
</dbReference>
<evidence type="ECO:0000256" key="7">
    <source>
        <dbReference type="ARBA" id="ARBA00022840"/>
    </source>
</evidence>
<evidence type="ECO:0000256" key="5">
    <source>
        <dbReference type="ARBA" id="ARBA00022741"/>
    </source>
</evidence>
<comment type="caution">
    <text evidence="9">The sequence shown here is derived from an EMBL/GenBank/DDBJ whole genome shotgun (WGS) entry which is preliminary data.</text>
</comment>
<dbReference type="InterPro" id="IPR007685">
    <property type="entry name" value="RelA_SpoT"/>
</dbReference>
<keyword evidence="10" id="KW-1185">Reference proteome</keyword>
<dbReference type="Proteomes" id="UP000019681">
    <property type="component" value="Unassembled WGS sequence"/>
</dbReference>
<sequence>MLIKDWKEFLIPYEQAVEELKVKFKSIRKQFRSKNEYSPIEFVTGRVKEVSSILEKSKKLDIPLNRIYDEMEDIAGIRIMCQFVEDIYKVVQIIHQRNGKDLNIIYEKDYVKNKKESGYRSYHIIIKYPVQTAEGEKEILAEIQIRTLGMNFWATIEHSLNYKYKQSIPENIKERLKKAGELAFLLDQEMSQIKEEIVEAQTLFEIKSNIISDILDNIITLYSLGRISDSTEIQNKFNELLEHGNISELSALLEESNNKISKYRLEMLQLNE</sequence>
<gene>
    <name evidence="9" type="ORF">Q428_09310</name>
</gene>
<dbReference type="OrthoDB" id="9789634at2"/>
<dbReference type="PANTHER" id="PTHR47837">
    <property type="entry name" value="GTP PYROPHOSPHOKINASE YJBM"/>
    <property type="match status" value="1"/>
</dbReference>
<dbReference type="SUPFAM" id="SSF81301">
    <property type="entry name" value="Nucleotidyltransferase"/>
    <property type="match status" value="1"/>
</dbReference>
<evidence type="ECO:0000256" key="1">
    <source>
        <dbReference type="ARBA" id="ARBA00004976"/>
    </source>
</evidence>
<dbReference type="Pfam" id="PF04607">
    <property type="entry name" value="RelA_SpoT"/>
    <property type="match status" value="1"/>
</dbReference>
<dbReference type="EMBL" id="AZQP01000027">
    <property type="protein sequence ID" value="EYE88144.1"/>
    <property type="molecule type" value="Genomic_DNA"/>
</dbReference>
<dbReference type="STRING" id="1403537.Q428_09310"/>
<keyword evidence="4" id="KW-0808">Transferase</keyword>
<dbReference type="UniPathway" id="UPA00908">
    <property type="reaction ID" value="UER00884"/>
</dbReference>
<evidence type="ECO:0000313" key="10">
    <source>
        <dbReference type="Proteomes" id="UP000019681"/>
    </source>
</evidence>
<comment type="pathway">
    <text evidence="1">Purine metabolism; ppGpp biosynthesis; ppGpp from GTP: step 1/2.</text>
</comment>
<evidence type="ECO:0000313" key="9">
    <source>
        <dbReference type="EMBL" id="EYE88144.1"/>
    </source>
</evidence>
<dbReference type="AlphaFoldDB" id="A0A017RUQ6"/>
<evidence type="ECO:0000256" key="6">
    <source>
        <dbReference type="ARBA" id="ARBA00022777"/>
    </source>
</evidence>
<dbReference type="InterPro" id="IPR043519">
    <property type="entry name" value="NT_sf"/>
</dbReference>
<comment type="similarity">
    <text evidence="2">Belongs to the RelA/SpoT family.</text>
</comment>
<evidence type="ECO:0000256" key="3">
    <source>
        <dbReference type="ARBA" id="ARBA00011881"/>
    </source>
</evidence>
<accession>A0A017RUQ6</accession>
<dbReference type="PANTHER" id="PTHR47837:SF1">
    <property type="entry name" value="GTP PYROPHOSPHOKINASE YJBM"/>
    <property type="match status" value="1"/>
</dbReference>
<dbReference type="GO" id="GO:0016301">
    <property type="term" value="F:kinase activity"/>
    <property type="evidence" value="ECO:0007669"/>
    <property type="project" value="UniProtKB-KW"/>
</dbReference>
<feature type="domain" description="RelA/SpoT" evidence="8">
    <location>
        <begin position="45"/>
        <end position="168"/>
    </location>
</feature>
<dbReference type="CDD" id="cd05399">
    <property type="entry name" value="NT_Rel-Spo_like"/>
    <property type="match status" value="1"/>
</dbReference>
<proteinExistence type="inferred from homology"/>
<protein>
    <submittedName>
        <fullName evidence="9">GTP pyrophosphokinase</fullName>
    </submittedName>
</protein>
<keyword evidence="7" id="KW-0067">ATP-binding</keyword>
<dbReference type="Gene3D" id="1.10.287.860">
    <property type="entry name" value="Nucleotidyltransferase"/>
    <property type="match status" value="1"/>
</dbReference>
<name>A0A017RUQ6_9CLOT</name>
<keyword evidence="6 9" id="KW-0418">Kinase</keyword>
<evidence type="ECO:0000256" key="4">
    <source>
        <dbReference type="ARBA" id="ARBA00022679"/>
    </source>
</evidence>
<comment type="subunit">
    <text evidence="3">Homotetramer.</text>
</comment>
<organism evidence="9 10">
    <name type="scientific">Fervidicella metallireducens AeB</name>
    <dbReference type="NCBI Taxonomy" id="1403537"/>
    <lineage>
        <taxon>Bacteria</taxon>
        <taxon>Bacillati</taxon>
        <taxon>Bacillota</taxon>
        <taxon>Clostridia</taxon>
        <taxon>Eubacteriales</taxon>
        <taxon>Clostridiaceae</taxon>
        <taxon>Fervidicella</taxon>
    </lineage>
</organism>
<dbReference type="FunFam" id="3.30.460.10:FF:000012">
    <property type="entry name" value="GTP pyrophosphokinase YjbM"/>
    <property type="match status" value="1"/>
</dbReference>
<dbReference type="GO" id="GO:0015970">
    <property type="term" value="P:guanosine tetraphosphate biosynthetic process"/>
    <property type="evidence" value="ECO:0007669"/>
    <property type="project" value="UniProtKB-UniPathway"/>
</dbReference>
<dbReference type="RefSeq" id="WP_035380206.1">
    <property type="nucleotide sequence ID" value="NZ_AZQP01000027.1"/>
</dbReference>
<evidence type="ECO:0000256" key="2">
    <source>
        <dbReference type="ARBA" id="ARBA00007476"/>
    </source>
</evidence>
<dbReference type="GO" id="GO:0005524">
    <property type="term" value="F:ATP binding"/>
    <property type="evidence" value="ECO:0007669"/>
    <property type="project" value="UniProtKB-KW"/>
</dbReference>
<evidence type="ECO:0000259" key="8">
    <source>
        <dbReference type="SMART" id="SM00954"/>
    </source>
</evidence>
<dbReference type="SMART" id="SM00954">
    <property type="entry name" value="RelA_SpoT"/>
    <property type="match status" value="1"/>
</dbReference>
<reference evidence="9 10" key="1">
    <citation type="journal article" date="2014" name="Genome Announc.">
        <title>Draft Genome Sequence of Fervidicella metallireducens Strain AeBT, an Iron-Reducing Thermoanaerobe from the Great Artesian Basin.</title>
        <authorList>
            <person name="Patel B.K."/>
        </authorList>
    </citation>
    <scope>NUCLEOTIDE SEQUENCE [LARGE SCALE GENOMIC DNA]</scope>
    <source>
        <strain evidence="9 10">AeB</strain>
    </source>
</reference>